<feature type="compositionally biased region" description="Basic and acidic residues" evidence="1">
    <location>
        <begin position="20"/>
        <end position="37"/>
    </location>
</feature>
<dbReference type="EMBL" id="BQXS01011137">
    <property type="protein sequence ID" value="GKT36080.1"/>
    <property type="molecule type" value="Genomic_DNA"/>
</dbReference>
<proteinExistence type="predicted"/>
<evidence type="ECO:0000313" key="2">
    <source>
        <dbReference type="EMBL" id="GKT36080.1"/>
    </source>
</evidence>
<feature type="region of interest" description="Disordered" evidence="1">
    <location>
        <begin position="51"/>
        <end position="80"/>
    </location>
</feature>
<feature type="compositionally biased region" description="Acidic residues" evidence="1">
    <location>
        <begin position="222"/>
        <end position="239"/>
    </location>
</feature>
<protein>
    <submittedName>
        <fullName evidence="2">Uncharacterized protein</fullName>
    </submittedName>
</protein>
<sequence>MHPGSKLRTSAALQDIDPTGELRREREKREQRRKRFEDSFKEAMLAIENDTTVIVDDDDPAQRAPKYEEMQPQEGAKDFDDDELDEFFEGEDDAEQKYRLKQKQEEERKIQNMKGLILKEAQAFIYHTMFRVQHRVQNKSSCKKLASDLSENLFDLYVENNRKRGKDPYRFILTKVIGKNIDSYIELWFDGKIGERKGEGKLDCFPPGMSCILSSDAHESDDKEDELLDQDEPAEDFFF</sequence>
<evidence type="ECO:0000313" key="3">
    <source>
        <dbReference type="Proteomes" id="UP001057375"/>
    </source>
</evidence>
<name>A0ABQ5KUD6_9EUKA</name>
<feature type="region of interest" description="Disordered" evidence="1">
    <location>
        <begin position="215"/>
        <end position="239"/>
    </location>
</feature>
<feature type="region of interest" description="Disordered" evidence="1">
    <location>
        <begin position="1"/>
        <end position="37"/>
    </location>
</feature>
<keyword evidence="3" id="KW-1185">Reference proteome</keyword>
<gene>
    <name evidence="2" type="ORF">ADUPG1_009110</name>
</gene>
<reference evidence="2" key="1">
    <citation type="submission" date="2022-03" db="EMBL/GenBank/DDBJ databases">
        <title>Draft genome sequence of Aduncisulcus paluster, a free-living microaerophilic Fornicata.</title>
        <authorList>
            <person name="Yuyama I."/>
            <person name="Kume K."/>
            <person name="Tamura T."/>
            <person name="Inagaki Y."/>
            <person name="Hashimoto T."/>
        </authorList>
    </citation>
    <scope>NUCLEOTIDE SEQUENCE</scope>
    <source>
        <strain evidence="2">NY0171</strain>
    </source>
</reference>
<accession>A0ABQ5KUD6</accession>
<evidence type="ECO:0000256" key="1">
    <source>
        <dbReference type="SAM" id="MobiDB-lite"/>
    </source>
</evidence>
<comment type="caution">
    <text evidence="2">The sequence shown here is derived from an EMBL/GenBank/DDBJ whole genome shotgun (WGS) entry which is preliminary data.</text>
</comment>
<organism evidence="2 3">
    <name type="scientific">Aduncisulcus paluster</name>
    <dbReference type="NCBI Taxonomy" id="2918883"/>
    <lineage>
        <taxon>Eukaryota</taxon>
        <taxon>Metamonada</taxon>
        <taxon>Carpediemonas-like organisms</taxon>
        <taxon>Aduncisulcus</taxon>
    </lineage>
</organism>
<dbReference type="Proteomes" id="UP001057375">
    <property type="component" value="Unassembled WGS sequence"/>
</dbReference>